<protein>
    <submittedName>
        <fullName evidence="7">Uncharacterized protein</fullName>
    </submittedName>
</protein>
<evidence type="ECO:0000256" key="2">
    <source>
        <dbReference type="ARBA" id="ARBA00005982"/>
    </source>
</evidence>
<proteinExistence type="inferred from homology"/>
<dbReference type="InterPro" id="IPR036259">
    <property type="entry name" value="MFS_trans_sf"/>
</dbReference>
<keyword evidence="3 6" id="KW-0812">Transmembrane</keyword>
<dbReference type="GO" id="GO:0006857">
    <property type="term" value="P:oligopeptide transport"/>
    <property type="evidence" value="ECO:0007669"/>
    <property type="project" value="InterPro"/>
</dbReference>
<dbReference type="OrthoDB" id="8904098at2759"/>
<keyword evidence="5 6" id="KW-0472">Membrane</keyword>
<dbReference type="Proteomes" id="UP000655225">
    <property type="component" value="Unassembled WGS sequence"/>
</dbReference>
<keyword evidence="4 6" id="KW-1133">Transmembrane helix</keyword>
<dbReference type="GO" id="GO:0016020">
    <property type="term" value="C:membrane"/>
    <property type="evidence" value="ECO:0007669"/>
    <property type="project" value="UniProtKB-SubCell"/>
</dbReference>
<organism evidence="7 8">
    <name type="scientific">Tetracentron sinense</name>
    <name type="common">Spur-leaf</name>
    <dbReference type="NCBI Taxonomy" id="13715"/>
    <lineage>
        <taxon>Eukaryota</taxon>
        <taxon>Viridiplantae</taxon>
        <taxon>Streptophyta</taxon>
        <taxon>Embryophyta</taxon>
        <taxon>Tracheophyta</taxon>
        <taxon>Spermatophyta</taxon>
        <taxon>Magnoliopsida</taxon>
        <taxon>Trochodendrales</taxon>
        <taxon>Trochodendraceae</taxon>
        <taxon>Tetracentron</taxon>
    </lineage>
</organism>
<comment type="subcellular location">
    <subcellularLocation>
        <location evidence="1">Membrane</location>
        <topology evidence="1">Multi-pass membrane protein</topology>
    </subcellularLocation>
</comment>
<keyword evidence="8" id="KW-1185">Reference proteome</keyword>
<reference evidence="7 8" key="1">
    <citation type="submission" date="2020-04" db="EMBL/GenBank/DDBJ databases">
        <title>Plant Genome Project.</title>
        <authorList>
            <person name="Zhang R.-G."/>
        </authorList>
    </citation>
    <scope>NUCLEOTIDE SEQUENCE [LARGE SCALE GENOMIC DNA]</scope>
    <source>
        <strain evidence="7">YNK0</strain>
        <tissue evidence="7">Leaf</tissue>
    </source>
</reference>
<evidence type="ECO:0000313" key="7">
    <source>
        <dbReference type="EMBL" id="KAF8411891.1"/>
    </source>
</evidence>
<sequence length="323" mass="35657">MQREMAAEVPLLRDTVEGSVDYKGRRVNRSNSGGWRSASFIIGVEMGEKFAYFGVASNLISYLTGPLRESTATAAENVNAWQGAVSLLPLLGAFVADSYLGLYCTIIVSSLFCMLGLQGFNIFSINECYLSLDFDWFESQGLGLLTLSAVLPSLSPHNCQNNDDITSCPPTRFQVVFFFFSLYLVALAKGGLKPCVQAFGADQFDGRDLEECKPKSSFFNWWYFGLYACTTATLLILNYIQDNLNWGLGFGIPCISMAAALVVFLLGAKTYRYSIKEVEKSPLMRIGEVFVAAARNWRTTPSAAIIEEEAGEMPPRQGAHQFK</sequence>
<feature type="transmembrane region" description="Helical" evidence="6">
    <location>
        <begin position="221"/>
        <end position="240"/>
    </location>
</feature>
<evidence type="ECO:0000256" key="6">
    <source>
        <dbReference type="SAM" id="Phobius"/>
    </source>
</evidence>
<gene>
    <name evidence="7" type="ORF">HHK36_004449</name>
</gene>
<dbReference type="PROSITE" id="PS01022">
    <property type="entry name" value="PTR2_1"/>
    <property type="match status" value="1"/>
</dbReference>
<comment type="similarity">
    <text evidence="2">Belongs to the major facilitator superfamily. Proton-dependent oligopeptide transporter (POT/PTR) (TC 2.A.17) family.</text>
</comment>
<dbReference type="PANTHER" id="PTHR11654">
    <property type="entry name" value="OLIGOPEPTIDE TRANSPORTER-RELATED"/>
    <property type="match status" value="1"/>
</dbReference>
<dbReference type="SUPFAM" id="SSF103473">
    <property type="entry name" value="MFS general substrate transporter"/>
    <property type="match status" value="1"/>
</dbReference>
<dbReference type="OMA" id="IFSINEC"/>
<dbReference type="InterPro" id="IPR000109">
    <property type="entry name" value="POT_fam"/>
</dbReference>
<dbReference type="EMBL" id="JABCRI010000002">
    <property type="protein sequence ID" value="KAF8411891.1"/>
    <property type="molecule type" value="Genomic_DNA"/>
</dbReference>
<dbReference type="InterPro" id="IPR018456">
    <property type="entry name" value="PTR2_symporter_CS"/>
</dbReference>
<evidence type="ECO:0000256" key="3">
    <source>
        <dbReference type="ARBA" id="ARBA00022692"/>
    </source>
</evidence>
<dbReference type="AlphaFoldDB" id="A0A834ZZZ9"/>
<evidence type="ECO:0000313" key="8">
    <source>
        <dbReference type="Proteomes" id="UP000655225"/>
    </source>
</evidence>
<comment type="caution">
    <text evidence="7">The sequence shown here is derived from an EMBL/GenBank/DDBJ whole genome shotgun (WGS) entry which is preliminary data.</text>
</comment>
<dbReference type="Gene3D" id="1.20.1250.20">
    <property type="entry name" value="MFS general substrate transporter like domains"/>
    <property type="match status" value="1"/>
</dbReference>
<evidence type="ECO:0000256" key="1">
    <source>
        <dbReference type="ARBA" id="ARBA00004141"/>
    </source>
</evidence>
<feature type="transmembrane region" description="Helical" evidence="6">
    <location>
        <begin position="98"/>
        <end position="117"/>
    </location>
</feature>
<evidence type="ECO:0000256" key="4">
    <source>
        <dbReference type="ARBA" id="ARBA00022989"/>
    </source>
</evidence>
<accession>A0A834ZZZ9</accession>
<name>A0A834ZZZ9_TETSI</name>
<feature type="transmembrane region" description="Helical" evidence="6">
    <location>
        <begin position="246"/>
        <end position="266"/>
    </location>
</feature>
<evidence type="ECO:0000256" key="5">
    <source>
        <dbReference type="ARBA" id="ARBA00023136"/>
    </source>
</evidence>
<dbReference type="Pfam" id="PF00854">
    <property type="entry name" value="PTR2"/>
    <property type="match status" value="1"/>
</dbReference>
<dbReference type="GO" id="GO:0022857">
    <property type="term" value="F:transmembrane transporter activity"/>
    <property type="evidence" value="ECO:0007669"/>
    <property type="project" value="InterPro"/>
</dbReference>